<proteinExistence type="inferred from homology"/>
<gene>
    <name evidence="7" type="ORF">g.42278</name>
</gene>
<keyword evidence="4" id="KW-0378">Hydrolase</keyword>
<sequence length="491" mass="55580">MFKMILYFLTILFVSASSLRHKTRDKYGLLGEPPMLKNKVLPEDEWFSQMLDHFDPTNENVWMQRYFTSTDYFKDGGPIFLMIGGEGEASPVWMTNGAWLDYASTYGALCFQLEHRYYGKSHPTNNMSVENMKYLSSEQALADIAYFIRGMNNKYNLPKGTKWIAFGGSYPGNLAAWVRSKYPHLVHGAMSASGPLLAKIDFQEYFQVVTDSLATYGNNCVSAVKGANNQLEKLLKHPVGQKSIFKKFKLCSPLKINVKKDIANLFEVLADNFAGVVQYNKDNRGFKKSPGWNITIDTVCDIMTNETIGIYIDRYAAVNQLLMDTYNQTCVDYKYKDMINLLKNESWDSAASEGGRQWMYQTCTEFGYYQTSSKKNVLFGDNFPINFFIDQCSDIFGNEFDKGLLLKGVKRTNTLYGGLDIEESRVVYVHGSIDPWHALGILSSNSTSAPAIYIEGTAHCANMYPASDQDLPQLTDARKRISSLIGQWLAE</sequence>
<evidence type="ECO:0000256" key="2">
    <source>
        <dbReference type="ARBA" id="ARBA00022670"/>
    </source>
</evidence>
<protein>
    <recommendedName>
        <fullName evidence="8">Serine protease K12H4.7</fullName>
    </recommendedName>
</protein>
<dbReference type="FunFam" id="1.20.120.980:FF:000003">
    <property type="entry name" value="Serine protease 16"/>
    <property type="match status" value="1"/>
</dbReference>
<dbReference type="InterPro" id="IPR042269">
    <property type="entry name" value="Ser_carbopepase_S28_SKS"/>
</dbReference>
<reference evidence="7" key="1">
    <citation type="submission" date="2015-12" db="EMBL/GenBank/DDBJ databases">
        <title>De novo transcriptome assembly of four potential Pierce s Disease insect vectors from Arizona vineyards.</title>
        <authorList>
            <person name="Tassone E.E."/>
        </authorList>
    </citation>
    <scope>NUCLEOTIDE SEQUENCE</scope>
</reference>
<dbReference type="PANTHER" id="PTHR11010:SF117">
    <property type="entry name" value="SERINE PROTEASE 16"/>
    <property type="match status" value="1"/>
</dbReference>
<name>A0A1B6CAA8_9HEMI</name>
<organism evidence="7">
    <name type="scientific">Clastoptera arizonana</name>
    <name type="common">Arizona spittle bug</name>
    <dbReference type="NCBI Taxonomy" id="38151"/>
    <lineage>
        <taxon>Eukaryota</taxon>
        <taxon>Metazoa</taxon>
        <taxon>Ecdysozoa</taxon>
        <taxon>Arthropoda</taxon>
        <taxon>Hexapoda</taxon>
        <taxon>Insecta</taxon>
        <taxon>Pterygota</taxon>
        <taxon>Neoptera</taxon>
        <taxon>Paraneoptera</taxon>
        <taxon>Hemiptera</taxon>
        <taxon>Auchenorrhyncha</taxon>
        <taxon>Cercopoidea</taxon>
        <taxon>Clastopteridae</taxon>
        <taxon>Clastoptera</taxon>
    </lineage>
</organism>
<evidence type="ECO:0008006" key="8">
    <source>
        <dbReference type="Google" id="ProtNLM"/>
    </source>
</evidence>
<dbReference type="Gene3D" id="3.40.50.1820">
    <property type="entry name" value="alpha/beta hydrolase"/>
    <property type="match status" value="1"/>
</dbReference>
<dbReference type="EMBL" id="GEDC01026876">
    <property type="protein sequence ID" value="JAS10422.1"/>
    <property type="molecule type" value="Transcribed_RNA"/>
</dbReference>
<dbReference type="AlphaFoldDB" id="A0A1B6CAA8"/>
<dbReference type="GO" id="GO:0008239">
    <property type="term" value="F:dipeptidyl-peptidase activity"/>
    <property type="evidence" value="ECO:0007669"/>
    <property type="project" value="TreeGrafter"/>
</dbReference>
<keyword evidence="3 6" id="KW-0732">Signal</keyword>
<feature type="chain" id="PRO_5008580238" description="Serine protease K12H4.7" evidence="6">
    <location>
        <begin position="17"/>
        <end position="491"/>
    </location>
</feature>
<dbReference type="InterPro" id="IPR008758">
    <property type="entry name" value="Peptidase_S28"/>
</dbReference>
<dbReference type="SUPFAM" id="SSF53474">
    <property type="entry name" value="alpha/beta-Hydrolases"/>
    <property type="match status" value="1"/>
</dbReference>
<evidence type="ECO:0000256" key="3">
    <source>
        <dbReference type="ARBA" id="ARBA00022729"/>
    </source>
</evidence>
<dbReference type="GO" id="GO:0006508">
    <property type="term" value="P:proteolysis"/>
    <property type="evidence" value="ECO:0007669"/>
    <property type="project" value="UniProtKB-KW"/>
</dbReference>
<evidence type="ECO:0000256" key="1">
    <source>
        <dbReference type="ARBA" id="ARBA00011079"/>
    </source>
</evidence>
<evidence type="ECO:0000256" key="6">
    <source>
        <dbReference type="SAM" id="SignalP"/>
    </source>
</evidence>
<keyword evidence="5" id="KW-0325">Glycoprotein</keyword>
<comment type="similarity">
    <text evidence="1">Belongs to the peptidase S28 family.</text>
</comment>
<dbReference type="GO" id="GO:0070008">
    <property type="term" value="F:serine-type exopeptidase activity"/>
    <property type="evidence" value="ECO:0007669"/>
    <property type="project" value="InterPro"/>
</dbReference>
<evidence type="ECO:0000256" key="4">
    <source>
        <dbReference type="ARBA" id="ARBA00022801"/>
    </source>
</evidence>
<evidence type="ECO:0000313" key="7">
    <source>
        <dbReference type="EMBL" id="JAS10422.1"/>
    </source>
</evidence>
<feature type="signal peptide" evidence="6">
    <location>
        <begin position="1"/>
        <end position="16"/>
    </location>
</feature>
<keyword evidence="2" id="KW-0645">Protease</keyword>
<dbReference type="Gene3D" id="1.20.120.980">
    <property type="entry name" value="Serine carboxypeptidase S28, SKS domain"/>
    <property type="match status" value="1"/>
</dbReference>
<accession>A0A1B6CAA8</accession>
<dbReference type="PANTHER" id="PTHR11010">
    <property type="entry name" value="PROTEASE S28 PRO-X CARBOXYPEPTIDASE-RELATED"/>
    <property type="match status" value="1"/>
</dbReference>
<dbReference type="InterPro" id="IPR029058">
    <property type="entry name" value="AB_hydrolase_fold"/>
</dbReference>
<dbReference type="Pfam" id="PF05577">
    <property type="entry name" value="Peptidase_S28"/>
    <property type="match status" value="1"/>
</dbReference>
<evidence type="ECO:0000256" key="5">
    <source>
        <dbReference type="ARBA" id="ARBA00023180"/>
    </source>
</evidence>